<dbReference type="InterPro" id="IPR011008">
    <property type="entry name" value="Dimeric_a/b-barrel"/>
</dbReference>
<dbReference type="Proteomes" id="UP000799750">
    <property type="component" value="Unassembled WGS sequence"/>
</dbReference>
<reference evidence="3" key="1">
    <citation type="journal article" date="2020" name="Stud. Mycol.">
        <title>101 Dothideomycetes genomes: a test case for predicting lifestyles and emergence of pathogens.</title>
        <authorList>
            <person name="Haridas S."/>
            <person name="Albert R."/>
            <person name="Binder M."/>
            <person name="Bloem J."/>
            <person name="Labutti K."/>
            <person name="Salamov A."/>
            <person name="Andreopoulos B."/>
            <person name="Baker S."/>
            <person name="Barry K."/>
            <person name="Bills G."/>
            <person name="Bluhm B."/>
            <person name="Cannon C."/>
            <person name="Castanera R."/>
            <person name="Culley D."/>
            <person name="Daum C."/>
            <person name="Ezra D."/>
            <person name="Gonzalez J."/>
            <person name="Henrissat B."/>
            <person name="Kuo A."/>
            <person name="Liang C."/>
            <person name="Lipzen A."/>
            <person name="Lutzoni F."/>
            <person name="Magnuson J."/>
            <person name="Mondo S."/>
            <person name="Nolan M."/>
            <person name="Ohm R."/>
            <person name="Pangilinan J."/>
            <person name="Park H.-J."/>
            <person name="Ramirez L."/>
            <person name="Alfaro M."/>
            <person name="Sun H."/>
            <person name="Tritt A."/>
            <person name="Yoshinaga Y."/>
            <person name="Zwiers L.-H."/>
            <person name="Turgeon B."/>
            <person name="Goodwin S."/>
            <person name="Spatafora J."/>
            <person name="Crous P."/>
            <person name="Grigoriev I."/>
        </authorList>
    </citation>
    <scope>NUCLEOTIDE SEQUENCE</scope>
    <source>
        <strain evidence="3">CBS 269.34</strain>
    </source>
</reference>
<dbReference type="SUPFAM" id="SSF54909">
    <property type="entry name" value="Dimeric alpha+beta barrel"/>
    <property type="match status" value="1"/>
</dbReference>
<comment type="similarity">
    <text evidence="1">Belongs to the tpcK family.</text>
</comment>
<dbReference type="Gene3D" id="3.30.70.100">
    <property type="match status" value="1"/>
</dbReference>
<evidence type="ECO:0000256" key="1">
    <source>
        <dbReference type="ARBA" id="ARBA00005986"/>
    </source>
</evidence>
<dbReference type="Pfam" id="PF07110">
    <property type="entry name" value="EthD"/>
    <property type="match status" value="1"/>
</dbReference>
<feature type="domain" description="EthD" evidence="2">
    <location>
        <begin position="22"/>
        <end position="113"/>
    </location>
</feature>
<proteinExistence type="inferred from homology"/>
<dbReference type="EMBL" id="MU004182">
    <property type="protein sequence ID" value="KAF2501205.1"/>
    <property type="molecule type" value="Genomic_DNA"/>
</dbReference>
<evidence type="ECO:0000313" key="3">
    <source>
        <dbReference type="EMBL" id="KAF2501205.1"/>
    </source>
</evidence>
<accession>A0A6A6R8S1</accession>
<gene>
    <name evidence="3" type="ORF">BU16DRAFT_500149</name>
</gene>
<dbReference type="GO" id="GO:0016491">
    <property type="term" value="F:oxidoreductase activity"/>
    <property type="evidence" value="ECO:0007669"/>
    <property type="project" value="InterPro"/>
</dbReference>
<dbReference type="OrthoDB" id="3183782at2759"/>
<sequence>MASAAVEKHKYVKLSVYLKRLPDCTDEKFHSYWAGNHAQVAMEHDVFRKHVRRYNQYHIPPELKAAAAATGLPTLDFDGVAEIWVDSLEGWKEVQNNVDFVKAIAADETHFLAQDRAILIGYDNLIIGKEVLS</sequence>
<evidence type="ECO:0000313" key="4">
    <source>
        <dbReference type="Proteomes" id="UP000799750"/>
    </source>
</evidence>
<organism evidence="3 4">
    <name type="scientific">Lophium mytilinum</name>
    <dbReference type="NCBI Taxonomy" id="390894"/>
    <lineage>
        <taxon>Eukaryota</taxon>
        <taxon>Fungi</taxon>
        <taxon>Dikarya</taxon>
        <taxon>Ascomycota</taxon>
        <taxon>Pezizomycotina</taxon>
        <taxon>Dothideomycetes</taxon>
        <taxon>Pleosporomycetidae</taxon>
        <taxon>Mytilinidiales</taxon>
        <taxon>Mytilinidiaceae</taxon>
        <taxon>Lophium</taxon>
    </lineage>
</organism>
<dbReference type="AlphaFoldDB" id="A0A6A6R8S1"/>
<keyword evidence="4" id="KW-1185">Reference proteome</keyword>
<protein>
    <recommendedName>
        <fullName evidence="2">EthD domain-containing protein</fullName>
    </recommendedName>
</protein>
<evidence type="ECO:0000259" key="2">
    <source>
        <dbReference type="Pfam" id="PF07110"/>
    </source>
</evidence>
<name>A0A6A6R8S1_9PEZI</name>
<dbReference type="InterPro" id="IPR009799">
    <property type="entry name" value="EthD_dom"/>
</dbReference>